<dbReference type="EMBL" id="BAFB01000083">
    <property type="protein sequence ID" value="GAB33831.1"/>
    <property type="molecule type" value="Genomic_DNA"/>
</dbReference>
<gene>
    <name evidence="1" type="ORF">GOOTI_083_00060</name>
</gene>
<comment type="caution">
    <text evidence="1">The sequence shown here is derived from an EMBL/GenBank/DDBJ whole genome shotgun (WGS) entry which is preliminary data.</text>
</comment>
<name>H5TK23_GORO1</name>
<dbReference type="AlphaFoldDB" id="H5TK23"/>
<accession>H5TK23</accession>
<dbReference type="RefSeq" id="WP_007238075.1">
    <property type="nucleotide sequence ID" value="NZ_BAFB01000083.1"/>
</dbReference>
<sequence length="152" mass="17324">MTAIHSGDSAVDTYSDTECPCGLSQHIDVIEGHLDILDERIAAIRDTTNRPYLWDDPADGCYAIRSLYATLTRRPVMPEYDECDCDADQWCDRLLYLIERRRHQLVRIWKIITQPDTWVDPSDGIGMVRAITLEGGPRPIPIRTVSPHPAYL</sequence>
<evidence type="ECO:0000313" key="2">
    <source>
        <dbReference type="Proteomes" id="UP000005038"/>
    </source>
</evidence>
<proteinExistence type="predicted"/>
<organism evidence="1 2">
    <name type="scientific">Gordonia otitidis (strain DSM 44809 / CCUG 52243 / JCM 12355 / NBRC 100426 / IFM 10032)</name>
    <dbReference type="NCBI Taxonomy" id="1108044"/>
    <lineage>
        <taxon>Bacteria</taxon>
        <taxon>Bacillati</taxon>
        <taxon>Actinomycetota</taxon>
        <taxon>Actinomycetes</taxon>
        <taxon>Mycobacteriales</taxon>
        <taxon>Gordoniaceae</taxon>
        <taxon>Gordonia</taxon>
    </lineage>
</organism>
<keyword evidence="2" id="KW-1185">Reference proteome</keyword>
<evidence type="ECO:0000313" key="1">
    <source>
        <dbReference type="EMBL" id="GAB33831.1"/>
    </source>
</evidence>
<reference evidence="1" key="1">
    <citation type="submission" date="2012-02" db="EMBL/GenBank/DDBJ databases">
        <title>Whole genome shotgun sequence of Gordonia otitidis NBRC 100426.</title>
        <authorList>
            <person name="Yoshida I."/>
            <person name="Hosoyama A."/>
            <person name="Tsuchikane K."/>
            <person name="Katsumata H."/>
            <person name="Yamazaki S."/>
            <person name="Fujita N."/>
        </authorList>
    </citation>
    <scope>NUCLEOTIDE SEQUENCE [LARGE SCALE GENOMIC DNA]</scope>
    <source>
        <strain evidence="1">NBRC 100426</strain>
    </source>
</reference>
<protein>
    <submittedName>
        <fullName evidence="1">Uncharacterized protein</fullName>
    </submittedName>
</protein>
<dbReference type="Proteomes" id="UP000005038">
    <property type="component" value="Unassembled WGS sequence"/>
</dbReference>
<dbReference type="STRING" id="1108044.GOOTI_083_00060"/>